<feature type="region of interest" description="Disordered" evidence="1">
    <location>
        <begin position="25"/>
        <end position="45"/>
    </location>
</feature>
<organism evidence="2 3">
    <name type="scientific">Eumeta variegata</name>
    <name type="common">Bagworm moth</name>
    <name type="synonym">Eumeta japonica</name>
    <dbReference type="NCBI Taxonomy" id="151549"/>
    <lineage>
        <taxon>Eukaryota</taxon>
        <taxon>Metazoa</taxon>
        <taxon>Ecdysozoa</taxon>
        <taxon>Arthropoda</taxon>
        <taxon>Hexapoda</taxon>
        <taxon>Insecta</taxon>
        <taxon>Pterygota</taxon>
        <taxon>Neoptera</taxon>
        <taxon>Endopterygota</taxon>
        <taxon>Lepidoptera</taxon>
        <taxon>Glossata</taxon>
        <taxon>Ditrysia</taxon>
        <taxon>Tineoidea</taxon>
        <taxon>Psychidae</taxon>
        <taxon>Oiketicinae</taxon>
        <taxon>Eumeta</taxon>
    </lineage>
</organism>
<name>A0A4C1U6A0_EUMVA</name>
<sequence length="153" mass="16433">MATPPQLKCMQLTCATDAPPIKCSGSGASDTHSRRPASAPNGRATAPSKCRVYKFLCFHLCVFVCVQVCAEPHRVKCIATSYTSSAGRRDRPRCAVAPSAVHASDTAARRSVAAYRTAFRVPRGPLPSFCYTTRPARCAVVASRNPTWRCGSV</sequence>
<comment type="caution">
    <text evidence="2">The sequence shown here is derived from an EMBL/GenBank/DDBJ whole genome shotgun (WGS) entry which is preliminary data.</text>
</comment>
<gene>
    <name evidence="2" type="ORF">EVAR_9822_1</name>
</gene>
<dbReference type="AlphaFoldDB" id="A0A4C1U6A0"/>
<dbReference type="EMBL" id="BGZK01000130">
    <property type="protein sequence ID" value="GBP21637.1"/>
    <property type="molecule type" value="Genomic_DNA"/>
</dbReference>
<evidence type="ECO:0000256" key="1">
    <source>
        <dbReference type="SAM" id="MobiDB-lite"/>
    </source>
</evidence>
<reference evidence="2 3" key="1">
    <citation type="journal article" date="2019" name="Commun. Biol.">
        <title>The bagworm genome reveals a unique fibroin gene that provides high tensile strength.</title>
        <authorList>
            <person name="Kono N."/>
            <person name="Nakamura H."/>
            <person name="Ohtoshi R."/>
            <person name="Tomita M."/>
            <person name="Numata K."/>
            <person name="Arakawa K."/>
        </authorList>
    </citation>
    <scope>NUCLEOTIDE SEQUENCE [LARGE SCALE GENOMIC DNA]</scope>
</reference>
<proteinExistence type="predicted"/>
<accession>A0A4C1U6A0</accession>
<evidence type="ECO:0000313" key="3">
    <source>
        <dbReference type="Proteomes" id="UP000299102"/>
    </source>
</evidence>
<protein>
    <submittedName>
        <fullName evidence="2">Uncharacterized protein</fullName>
    </submittedName>
</protein>
<dbReference type="Proteomes" id="UP000299102">
    <property type="component" value="Unassembled WGS sequence"/>
</dbReference>
<evidence type="ECO:0000313" key="2">
    <source>
        <dbReference type="EMBL" id="GBP21637.1"/>
    </source>
</evidence>
<keyword evidence="3" id="KW-1185">Reference proteome</keyword>